<dbReference type="GO" id="GO:1990904">
    <property type="term" value="C:ribonucleoprotein complex"/>
    <property type="evidence" value="ECO:0007669"/>
    <property type="project" value="TreeGrafter"/>
</dbReference>
<dbReference type="PROSITE" id="PS50102">
    <property type="entry name" value="RRM"/>
    <property type="match status" value="1"/>
</dbReference>
<keyword evidence="1" id="KW-0694">RNA-binding</keyword>
<protein>
    <recommendedName>
        <fullName evidence="2">RRM domain-containing protein</fullName>
    </recommendedName>
</protein>
<keyword evidence="4" id="KW-1185">Reference proteome</keyword>
<proteinExistence type="predicted"/>
<dbReference type="PANTHER" id="PTHR10693">
    <property type="entry name" value="RAS GTPASE-ACTIVATING PROTEIN-BINDING PROTEIN"/>
    <property type="match status" value="1"/>
</dbReference>
<dbReference type="EMBL" id="MU839829">
    <property type="protein sequence ID" value="KAK1758405.1"/>
    <property type="molecule type" value="Genomic_DNA"/>
</dbReference>
<dbReference type="Gene3D" id="3.30.70.330">
    <property type="match status" value="1"/>
</dbReference>
<comment type="caution">
    <text evidence="3">The sequence shown here is derived from an EMBL/GenBank/DDBJ whole genome shotgun (WGS) entry which is preliminary data.</text>
</comment>
<dbReference type="AlphaFoldDB" id="A0AAJ0BHK3"/>
<accession>A0AAJ0BHK3</accession>
<dbReference type="InterPro" id="IPR039539">
    <property type="entry name" value="Ras_GTPase_bind_prot"/>
</dbReference>
<dbReference type="SUPFAM" id="SSF54928">
    <property type="entry name" value="RNA-binding domain, RBD"/>
    <property type="match status" value="1"/>
</dbReference>
<evidence type="ECO:0000313" key="4">
    <source>
        <dbReference type="Proteomes" id="UP001239445"/>
    </source>
</evidence>
<evidence type="ECO:0000313" key="3">
    <source>
        <dbReference type="EMBL" id="KAK1758405.1"/>
    </source>
</evidence>
<organism evidence="3 4">
    <name type="scientific">Echria macrotheca</name>
    <dbReference type="NCBI Taxonomy" id="438768"/>
    <lineage>
        <taxon>Eukaryota</taxon>
        <taxon>Fungi</taxon>
        <taxon>Dikarya</taxon>
        <taxon>Ascomycota</taxon>
        <taxon>Pezizomycotina</taxon>
        <taxon>Sordariomycetes</taxon>
        <taxon>Sordariomycetidae</taxon>
        <taxon>Sordariales</taxon>
        <taxon>Schizotheciaceae</taxon>
        <taxon>Echria</taxon>
    </lineage>
</organism>
<dbReference type="CDD" id="cd00590">
    <property type="entry name" value="RRM_SF"/>
    <property type="match status" value="1"/>
</dbReference>
<feature type="domain" description="RRM" evidence="2">
    <location>
        <begin position="10"/>
        <end position="87"/>
    </location>
</feature>
<dbReference type="PANTHER" id="PTHR10693:SF20">
    <property type="entry name" value="AT27578P"/>
    <property type="match status" value="1"/>
</dbReference>
<dbReference type="InterPro" id="IPR035979">
    <property type="entry name" value="RBD_domain_sf"/>
</dbReference>
<evidence type="ECO:0000256" key="1">
    <source>
        <dbReference type="PROSITE-ProRule" id="PRU00176"/>
    </source>
</evidence>
<dbReference type="SMART" id="SM00360">
    <property type="entry name" value="RRM"/>
    <property type="match status" value="1"/>
</dbReference>
<reference evidence="3" key="1">
    <citation type="submission" date="2023-06" db="EMBL/GenBank/DDBJ databases">
        <title>Genome-scale phylogeny and comparative genomics of the fungal order Sordariales.</title>
        <authorList>
            <consortium name="Lawrence Berkeley National Laboratory"/>
            <person name="Hensen N."/>
            <person name="Bonometti L."/>
            <person name="Westerberg I."/>
            <person name="Brannstrom I.O."/>
            <person name="Guillou S."/>
            <person name="Cros-Aarteil S."/>
            <person name="Calhoun S."/>
            <person name="Haridas S."/>
            <person name="Kuo A."/>
            <person name="Mondo S."/>
            <person name="Pangilinan J."/>
            <person name="Riley R."/>
            <person name="Labutti K."/>
            <person name="Andreopoulos B."/>
            <person name="Lipzen A."/>
            <person name="Chen C."/>
            <person name="Yanf M."/>
            <person name="Daum C."/>
            <person name="Ng V."/>
            <person name="Clum A."/>
            <person name="Steindorff A."/>
            <person name="Ohm R."/>
            <person name="Martin F."/>
            <person name="Silar P."/>
            <person name="Natvig D."/>
            <person name="Lalanne C."/>
            <person name="Gautier V."/>
            <person name="Ament-Velasquez S.L."/>
            <person name="Kruys A."/>
            <person name="Hutchinson M.I."/>
            <person name="Powell A.J."/>
            <person name="Barry K."/>
            <person name="Miller A.N."/>
            <person name="Grigoriev I.V."/>
            <person name="Debuchy R."/>
            <person name="Gladieux P."/>
            <person name="Thoren M.H."/>
            <person name="Johannesson H."/>
        </authorList>
    </citation>
    <scope>NUCLEOTIDE SEQUENCE</scope>
    <source>
        <strain evidence="3">PSN4</strain>
    </source>
</reference>
<dbReference type="Pfam" id="PF00076">
    <property type="entry name" value="RRM_1"/>
    <property type="match status" value="1"/>
</dbReference>
<dbReference type="GO" id="GO:0005829">
    <property type="term" value="C:cytosol"/>
    <property type="evidence" value="ECO:0007669"/>
    <property type="project" value="TreeGrafter"/>
</dbReference>
<sequence>MWMEDHPCRRSIWVGNLPATANEYHVRMHFGTFGKIVSCNVVEHFQGPYKYAFVEYENSSSVVEAIESTEILLFWGQFPLKVERRVYNDVVPTQPRGLRRIQSSQFNIAAAIQTPAPSRIWGPGPVPPGGNHWQYTPRGNQTAWQYTPRGNAAPGANFGTPQFGTHQVGTPQVATHQVGTPQVGTPQGGTTQGFGHWPNIQPWVSPNGGVHFWIGNARYGQ</sequence>
<dbReference type="Proteomes" id="UP001239445">
    <property type="component" value="Unassembled WGS sequence"/>
</dbReference>
<name>A0AAJ0BHK3_9PEZI</name>
<dbReference type="InterPro" id="IPR000504">
    <property type="entry name" value="RRM_dom"/>
</dbReference>
<dbReference type="InterPro" id="IPR012677">
    <property type="entry name" value="Nucleotide-bd_a/b_plait_sf"/>
</dbReference>
<evidence type="ECO:0000259" key="2">
    <source>
        <dbReference type="PROSITE" id="PS50102"/>
    </source>
</evidence>
<dbReference type="GO" id="GO:0003729">
    <property type="term" value="F:mRNA binding"/>
    <property type="evidence" value="ECO:0007669"/>
    <property type="project" value="TreeGrafter"/>
</dbReference>
<gene>
    <name evidence="3" type="ORF">QBC47DRAFT_374570</name>
</gene>